<dbReference type="RefSeq" id="WP_338892763.1">
    <property type="nucleotide sequence ID" value="NZ_CP147846.1"/>
</dbReference>
<dbReference type="EC" id="2.7.7.65" evidence="3"/>
<feature type="transmembrane region" description="Helical" evidence="1">
    <location>
        <begin position="168"/>
        <end position="189"/>
    </location>
</feature>
<keyword evidence="1" id="KW-0472">Membrane</keyword>
<dbReference type="InterPro" id="IPR050469">
    <property type="entry name" value="Diguanylate_Cyclase"/>
</dbReference>
<feature type="domain" description="GGDEF" evidence="2">
    <location>
        <begin position="223"/>
        <end position="354"/>
    </location>
</feature>
<organism evidence="3 4">
    <name type="scientific">Rhodococcus sovatensis</name>
    <dbReference type="NCBI Taxonomy" id="1805840"/>
    <lineage>
        <taxon>Bacteria</taxon>
        <taxon>Bacillati</taxon>
        <taxon>Actinomycetota</taxon>
        <taxon>Actinomycetes</taxon>
        <taxon>Mycobacteriales</taxon>
        <taxon>Nocardiaceae</taxon>
        <taxon>Rhodococcus</taxon>
    </lineage>
</organism>
<dbReference type="CDD" id="cd01949">
    <property type="entry name" value="GGDEF"/>
    <property type="match status" value="1"/>
</dbReference>
<keyword evidence="1" id="KW-1133">Transmembrane helix</keyword>
<feature type="transmembrane region" description="Helical" evidence="1">
    <location>
        <begin position="58"/>
        <end position="76"/>
    </location>
</feature>
<evidence type="ECO:0000256" key="1">
    <source>
        <dbReference type="SAM" id="Phobius"/>
    </source>
</evidence>
<dbReference type="Gene3D" id="3.30.70.270">
    <property type="match status" value="1"/>
</dbReference>
<gene>
    <name evidence="3" type="ORF">WDS16_11380</name>
</gene>
<dbReference type="SUPFAM" id="SSF55073">
    <property type="entry name" value="Nucleotide cyclase"/>
    <property type="match status" value="1"/>
</dbReference>
<keyword evidence="4" id="KW-1185">Reference proteome</keyword>
<dbReference type="PROSITE" id="PS50887">
    <property type="entry name" value="GGDEF"/>
    <property type="match status" value="1"/>
</dbReference>
<dbReference type="Proteomes" id="UP001432000">
    <property type="component" value="Chromosome"/>
</dbReference>
<dbReference type="InterPro" id="IPR000160">
    <property type="entry name" value="GGDEF_dom"/>
</dbReference>
<feature type="transmembrane region" description="Helical" evidence="1">
    <location>
        <begin position="135"/>
        <end position="156"/>
    </location>
</feature>
<accession>A0ABZ2PUV7</accession>
<evidence type="ECO:0000259" key="2">
    <source>
        <dbReference type="PROSITE" id="PS50887"/>
    </source>
</evidence>
<name>A0ABZ2PUV7_9NOCA</name>
<feature type="transmembrane region" description="Helical" evidence="1">
    <location>
        <begin position="32"/>
        <end position="52"/>
    </location>
</feature>
<feature type="transmembrane region" description="Helical" evidence="1">
    <location>
        <begin position="88"/>
        <end position="106"/>
    </location>
</feature>
<evidence type="ECO:0000313" key="3">
    <source>
        <dbReference type="EMBL" id="WXG71033.1"/>
    </source>
</evidence>
<sequence>MNALREWWSQPTDYTWNVAYAQSHPILRRTKVAIGVCCWAYGLVCVLALITPVLSPGWLPPAVVGVFALSTVVVGFRWVCRPWPTYRGSLMFIAYAEVGVTSVLIALEDPQVAMLCAALLGVVGNYLAGFHNTTVFVAHQVWALATCGVLYAQSLLYTDVPAGQSTAYLIVLVMVLVTSPVLTQAYLTFLRRDAVVAHFDPLTGLRNRRGLESAVDSLFDDVSTIAVLVADLDNFKSVNDNFGHSFGDDVLRGTAETLNRFFPAPAITARTGGEEFVVVTTDSLDKASIAAEQLRQQIPECNTAGHTTTSIGIHYRSVVSQPISALLGELLDSADAAMYEAKRRGGNSVVIDNTDDEVRFTS</sequence>
<protein>
    <submittedName>
        <fullName evidence="3">GGDEF domain-containing protein</fullName>
        <ecNumber evidence="3">2.7.7.65</ecNumber>
    </submittedName>
</protein>
<evidence type="ECO:0000313" key="4">
    <source>
        <dbReference type="Proteomes" id="UP001432000"/>
    </source>
</evidence>
<dbReference type="SMART" id="SM00267">
    <property type="entry name" value="GGDEF"/>
    <property type="match status" value="1"/>
</dbReference>
<dbReference type="Pfam" id="PF00990">
    <property type="entry name" value="GGDEF"/>
    <property type="match status" value="1"/>
</dbReference>
<proteinExistence type="predicted"/>
<keyword evidence="3" id="KW-0548">Nucleotidyltransferase</keyword>
<dbReference type="InterPro" id="IPR029787">
    <property type="entry name" value="Nucleotide_cyclase"/>
</dbReference>
<keyword evidence="3" id="KW-0808">Transferase</keyword>
<keyword evidence="1" id="KW-0812">Transmembrane</keyword>
<dbReference type="GO" id="GO:0052621">
    <property type="term" value="F:diguanylate cyclase activity"/>
    <property type="evidence" value="ECO:0007669"/>
    <property type="project" value="UniProtKB-EC"/>
</dbReference>
<dbReference type="PANTHER" id="PTHR45138:SF9">
    <property type="entry name" value="DIGUANYLATE CYCLASE DGCM-RELATED"/>
    <property type="match status" value="1"/>
</dbReference>
<feature type="transmembrane region" description="Helical" evidence="1">
    <location>
        <begin position="112"/>
        <end position="128"/>
    </location>
</feature>
<reference evidence="3 4" key="1">
    <citation type="submission" date="2024-03" db="EMBL/GenBank/DDBJ databases">
        <title>Natural products discovery in diverse microorganisms through a two-stage MS feature dereplication strategy.</title>
        <authorList>
            <person name="Zhang R."/>
        </authorList>
    </citation>
    <scope>NUCLEOTIDE SEQUENCE [LARGE SCALE GENOMIC DNA]</scope>
    <source>
        <strain evidence="3 4">18930</strain>
    </source>
</reference>
<dbReference type="EMBL" id="CP147846">
    <property type="protein sequence ID" value="WXG71033.1"/>
    <property type="molecule type" value="Genomic_DNA"/>
</dbReference>
<dbReference type="PANTHER" id="PTHR45138">
    <property type="entry name" value="REGULATORY COMPONENTS OF SENSORY TRANSDUCTION SYSTEM"/>
    <property type="match status" value="1"/>
</dbReference>
<dbReference type="InterPro" id="IPR043128">
    <property type="entry name" value="Rev_trsase/Diguanyl_cyclase"/>
</dbReference>
<dbReference type="NCBIfam" id="TIGR00254">
    <property type="entry name" value="GGDEF"/>
    <property type="match status" value="1"/>
</dbReference>